<evidence type="ECO:0000313" key="3">
    <source>
        <dbReference type="Proteomes" id="UP000633365"/>
    </source>
</evidence>
<dbReference type="EMBL" id="JAEQMG010000145">
    <property type="protein sequence ID" value="MBK6089671.1"/>
    <property type="molecule type" value="Genomic_DNA"/>
</dbReference>
<dbReference type="RefSeq" id="WP_201428377.1">
    <property type="nucleotide sequence ID" value="NZ_JAEQMG010000145.1"/>
</dbReference>
<evidence type="ECO:0000313" key="2">
    <source>
        <dbReference type="EMBL" id="MBK6089671.1"/>
    </source>
</evidence>
<dbReference type="AlphaFoldDB" id="A0A935C3B6"/>
<dbReference type="Pfam" id="PF13443">
    <property type="entry name" value="HTH_26"/>
    <property type="match status" value="1"/>
</dbReference>
<dbReference type="SUPFAM" id="SSF47413">
    <property type="entry name" value="lambda repressor-like DNA-binding domains"/>
    <property type="match status" value="1"/>
</dbReference>
<reference evidence="2" key="1">
    <citation type="submission" date="2021-01" db="EMBL/GenBank/DDBJ databases">
        <title>Genome public.</title>
        <authorList>
            <person name="Liu C."/>
            <person name="Sun Q."/>
        </authorList>
    </citation>
    <scope>NUCLEOTIDE SEQUENCE</scope>
    <source>
        <strain evidence="2">M6</strain>
    </source>
</reference>
<proteinExistence type="predicted"/>
<dbReference type="Proteomes" id="UP000633365">
    <property type="component" value="Unassembled WGS sequence"/>
</dbReference>
<dbReference type="InterPro" id="IPR001387">
    <property type="entry name" value="Cro/C1-type_HTH"/>
</dbReference>
<evidence type="ECO:0000259" key="1">
    <source>
        <dbReference type="PROSITE" id="PS50943"/>
    </source>
</evidence>
<sequence length="72" mass="7889">MTNVDKLKGKIKEKRLTPEKLADAIGIDKSTMYRKLNNGGDEFTIGQADKIAKVLSLDAGEAQAIFFSQFVA</sequence>
<keyword evidence="3" id="KW-1185">Reference proteome</keyword>
<name>A0A935C3B6_9FIRM</name>
<dbReference type="GO" id="GO:0003677">
    <property type="term" value="F:DNA binding"/>
    <property type="evidence" value="ECO:0007669"/>
    <property type="project" value="InterPro"/>
</dbReference>
<organism evidence="2 3">
    <name type="scientific">Ruminococcus difficilis</name>
    <dbReference type="NCBI Taxonomy" id="2763069"/>
    <lineage>
        <taxon>Bacteria</taxon>
        <taxon>Bacillati</taxon>
        <taxon>Bacillota</taxon>
        <taxon>Clostridia</taxon>
        <taxon>Eubacteriales</taxon>
        <taxon>Oscillospiraceae</taxon>
        <taxon>Ruminococcus</taxon>
    </lineage>
</organism>
<feature type="domain" description="HTH cro/C1-type" evidence="1">
    <location>
        <begin position="7"/>
        <end position="62"/>
    </location>
</feature>
<protein>
    <submittedName>
        <fullName evidence="2">Helix-turn-helix transcriptional regulator</fullName>
    </submittedName>
</protein>
<dbReference type="InterPro" id="IPR010982">
    <property type="entry name" value="Lambda_DNA-bd_dom_sf"/>
</dbReference>
<dbReference type="PROSITE" id="PS50943">
    <property type="entry name" value="HTH_CROC1"/>
    <property type="match status" value="1"/>
</dbReference>
<comment type="caution">
    <text evidence="2">The sequence shown here is derived from an EMBL/GenBank/DDBJ whole genome shotgun (WGS) entry which is preliminary data.</text>
</comment>
<dbReference type="Gene3D" id="1.10.260.40">
    <property type="entry name" value="lambda repressor-like DNA-binding domains"/>
    <property type="match status" value="1"/>
</dbReference>
<dbReference type="CDD" id="cd00093">
    <property type="entry name" value="HTH_XRE"/>
    <property type="match status" value="1"/>
</dbReference>
<accession>A0A935C3B6</accession>
<gene>
    <name evidence="2" type="ORF">JKK62_13645</name>
</gene>